<dbReference type="PANTHER" id="PTHR20963">
    <property type="entry name" value="MULTIPLE INOSITOL POLYPHOSPHATE PHOSPHATASE-RELATED"/>
    <property type="match status" value="1"/>
</dbReference>
<feature type="active site" description="Proton donor" evidence="3">
    <location>
        <position position="357"/>
    </location>
</feature>
<dbReference type="InterPro" id="IPR016274">
    <property type="entry name" value="Histidine_acid_Pase_euk"/>
</dbReference>
<protein>
    <recommendedName>
        <fullName evidence="8">3-phytase</fullName>
    </recommendedName>
</protein>
<evidence type="ECO:0000256" key="3">
    <source>
        <dbReference type="PIRSR" id="PIRSR000894-1"/>
    </source>
</evidence>
<feature type="disulfide bond" evidence="4">
    <location>
        <begin position="221"/>
        <end position="467"/>
    </location>
</feature>
<dbReference type="InterPro" id="IPR000560">
    <property type="entry name" value="His_Pase_clade-2"/>
</dbReference>
<feature type="active site" description="Nucleophile" evidence="3">
    <location>
        <position position="86"/>
    </location>
</feature>
<dbReference type="GO" id="GO:0009277">
    <property type="term" value="C:fungal-type cell wall"/>
    <property type="evidence" value="ECO:0007669"/>
    <property type="project" value="TreeGrafter"/>
</dbReference>
<organism evidence="6 7">
    <name type="scientific">Coniochaeta pulveracea</name>
    <dbReference type="NCBI Taxonomy" id="177199"/>
    <lineage>
        <taxon>Eukaryota</taxon>
        <taxon>Fungi</taxon>
        <taxon>Dikarya</taxon>
        <taxon>Ascomycota</taxon>
        <taxon>Pezizomycotina</taxon>
        <taxon>Sordariomycetes</taxon>
        <taxon>Sordariomycetidae</taxon>
        <taxon>Coniochaetales</taxon>
        <taxon>Coniochaetaceae</taxon>
        <taxon>Coniochaeta</taxon>
    </lineage>
</organism>
<evidence type="ECO:0000256" key="5">
    <source>
        <dbReference type="SAM" id="SignalP"/>
    </source>
</evidence>
<comment type="caution">
    <text evidence="6">The sequence shown here is derived from an EMBL/GenBank/DDBJ whole genome shotgun (WGS) entry which is preliminary data.</text>
</comment>
<sequence length="497" mass="54216">MSLTDYATMSFTRLLQISTLLAGPTAAVQFLAPEQDINLPASATASSPLQWLGANSPWFAGPDVYSIPSTTSDNCAIDQTAYIVRHGSRYPDQGAYNGWVEMASRFAPSNGYTATGSLSFLTSWKPVLTNPSLQIAMESPTGYKEAHDLGYTLRTRYPNLYSEGEKFFVWANNYTRVLQTAQNFMHGFLGSNAATNGIVVSVTSKGFSAAVGDTLAPGDMCPNFHDDEGSDQVGKWNNIYIPPIQRRLQQLTTGNLTLTANDISQIPYLCGFESQITGRLSPWCGVLTDEELKQYEYANDMRYYYGVGPGTDLEKTMMTPFLDALMRLFAQGPGVKGKSFDGDEFAVPSILTAFLNDGQLTQLVTASGVMDGQADLDPTSKDDNRTWIASRFTTMRGTIAFERMTCSTTCKNSGQGQNRTFVRIRLNDAVYRLPGCHNGPGQSCALDKYRAYVSKKLASEGDFVSNCNVTVAGAPTQVKGASFFTDLTSPWLKSVAP</sequence>
<feature type="disulfide bond" evidence="4">
    <location>
        <begin position="75"/>
        <end position="406"/>
    </location>
</feature>
<dbReference type="STRING" id="177199.A0A420YAL4"/>
<dbReference type="GO" id="GO:0003993">
    <property type="term" value="F:acid phosphatase activity"/>
    <property type="evidence" value="ECO:0007669"/>
    <property type="project" value="TreeGrafter"/>
</dbReference>
<proteinExistence type="predicted"/>
<evidence type="ECO:0000256" key="1">
    <source>
        <dbReference type="ARBA" id="ARBA00022801"/>
    </source>
</evidence>
<keyword evidence="2" id="KW-0325">Glycoprotein</keyword>
<dbReference type="AlphaFoldDB" id="A0A420YAL4"/>
<evidence type="ECO:0000313" key="7">
    <source>
        <dbReference type="Proteomes" id="UP000275385"/>
    </source>
</evidence>
<gene>
    <name evidence="6" type="ORF">DL546_003059</name>
</gene>
<dbReference type="SUPFAM" id="SSF53254">
    <property type="entry name" value="Phosphoglycerate mutase-like"/>
    <property type="match status" value="1"/>
</dbReference>
<dbReference type="PIRSF" id="PIRSF000894">
    <property type="entry name" value="Acid_phosphatase"/>
    <property type="match status" value="1"/>
</dbReference>
<dbReference type="InterPro" id="IPR029033">
    <property type="entry name" value="His_PPase_superfam"/>
</dbReference>
<dbReference type="CDD" id="cd07061">
    <property type="entry name" value="HP_HAP_like"/>
    <property type="match status" value="1"/>
</dbReference>
<dbReference type="Gene3D" id="3.40.50.1240">
    <property type="entry name" value="Phosphoglycerate mutase-like"/>
    <property type="match status" value="1"/>
</dbReference>
<feature type="chain" id="PRO_5019059916" description="3-phytase" evidence="5">
    <location>
        <begin position="28"/>
        <end position="497"/>
    </location>
</feature>
<dbReference type="Pfam" id="PF00328">
    <property type="entry name" value="His_Phos_2"/>
    <property type="match status" value="1"/>
</dbReference>
<feature type="disulfide bond" evidence="4">
    <location>
        <begin position="270"/>
        <end position="284"/>
    </location>
</feature>
<keyword evidence="1" id="KW-0378">Hydrolase</keyword>
<reference evidence="6 7" key="1">
    <citation type="submission" date="2018-08" db="EMBL/GenBank/DDBJ databases">
        <title>Draft genome of the lignicolous fungus Coniochaeta pulveracea.</title>
        <authorList>
            <person name="Borstlap C.J."/>
            <person name="De Witt R.N."/>
            <person name="Botha A."/>
            <person name="Volschenk H."/>
        </authorList>
    </citation>
    <scope>NUCLEOTIDE SEQUENCE [LARGE SCALE GENOMIC DNA]</scope>
    <source>
        <strain evidence="6 7">CAB683</strain>
    </source>
</reference>
<dbReference type="PANTHER" id="PTHR20963:SF23">
    <property type="entry name" value="3-PHYTASE"/>
    <property type="match status" value="1"/>
</dbReference>
<evidence type="ECO:0008006" key="8">
    <source>
        <dbReference type="Google" id="ProtNLM"/>
    </source>
</evidence>
<dbReference type="Proteomes" id="UP000275385">
    <property type="component" value="Unassembled WGS sequence"/>
</dbReference>
<keyword evidence="5" id="KW-0732">Signal</keyword>
<dbReference type="EMBL" id="QVQW01000025">
    <property type="protein sequence ID" value="RKU44914.1"/>
    <property type="molecule type" value="Genomic_DNA"/>
</dbReference>
<evidence type="ECO:0000256" key="2">
    <source>
        <dbReference type="ARBA" id="ARBA00023180"/>
    </source>
</evidence>
<feature type="disulfide bond" evidence="4">
    <location>
        <begin position="436"/>
        <end position="444"/>
    </location>
</feature>
<dbReference type="OrthoDB" id="6509975at2759"/>
<evidence type="ECO:0000256" key="4">
    <source>
        <dbReference type="PIRSR" id="PIRSR000894-2"/>
    </source>
</evidence>
<keyword evidence="4" id="KW-1015">Disulfide bond</keyword>
<accession>A0A420YAL4</accession>
<keyword evidence="7" id="KW-1185">Reference proteome</keyword>
<feature type="signal peptide" evidence="5">
    <location>
        <begin position="1"/>
        <end position="27"/>
    </location>
</feature>
<name>A0A420YAL4_9PEZI</name>
<evidence type="ECO:0000313" key="6">
    <source>
        <dbReference type="EMBL" id="RKU44914.1"/>
    </source>
</evidence>